<sequence length="175" mass="19792">MTTLFLMVGLPGTGKTTRARQLAAEHGALRLTPDDWMIPLFGETEADGKRDVLEGRMLWLALEAVRLGTNVVVDYGCWSRDERSAIRWLAEAEGACFRMVYLPVDEETQRARIAAHRWATTPEETLPMSEADVLHGRAHFEEPDAAELESSRVADPPLGWIDWREWAADRWPSFA</sequence>
<accession>A0ABY2PM45</accession>
<reference evidence="1 2" key="1">
    <citation type="submission" date="2019-04" db="EMBL/GenBank/DDBJ databases">
        <title>Streptomyces rhizosphaericola sp. nov., an actinobacterium isolated from the wheat rhizosphere.</title>
        <authorList>
            <person name="Vargas Hoyos H.A."/>
            <person name="Santos S.N."/>
            <person name="Genuario D.B."/>
            <person name="Melo I.S."/>
            <person name="Da Silva L.J."/>
            <person name="Da Silva F.S.P."/>
            <person name="Zucchi T.D."/>
        </authorList>
    </citation>
    <scope>NUCLEOTIDE SEQUENCE [LARGE SCALE GENOMIC DNA]</scope>
    <source>
        <strain evidence="1 2">1AS2c</strain>
    </source>
</reference>
<keyword evidence="1" id="KW-0067">ATP-binding</keyword>
<dbReference type="SUPFAM" id="SSF52540">
    <property type="entry name" value="P-loop containing nucleoside triphosphate hydrolases"/>
    <property type="match status" value="1"/>
</dbReference>
<comment type="caution">
    <text evidence="1">The sequence shown here is derived from an EMBL/GenBank/DDBJ whole genome shotgun (WGS) entry which is preliminary data.</text>
</comment>
<dbReference type="EMBL" id="SRZK01000006">
    <property type="protein sequence ID" value="TGZ12077.1"/>
    <property type="molecule type" value="Genomic_DNA"/>
</dbReference>
<dbReference type="Gene3D" id="3.40.50.300">
    <property type="entry name" value="P-loop containing nucleotide triphosphate hydrolases"/>
    <property type="match status" value="1"/>
</dbReference>
<dbReference type="GO" id="GO:0005524">
    <property type="term" value="F:ATP binding"/>
    <property type="evidence" value="ECO:0007669"/>
    <property type="project" value="UniProtKB-KW"/>
</dbReference>
<keyword evidence="1" id="KW-0547">Nucleotide-binding</keyword>
<proteinExistence type="predicted"/>
<evidence type="ECO:0000313" key="1">
    <source>
        <dbReference type="EMBL" id="TGZ12077.1"/>
    </source>
</evidence>
<dbReference type="Proteomes" id="UP000306274">
    <property type="component" value="Unassembled WGS sequence"/>
</dbReference>
<dbReference type="InterPro" id="IPR027417">
    <property type="entry name" value="P-loop_NTPase"/>
</dbReference>
<gene>
    <name evidence="1" type="ORF">E5Z02_01390</name>
</gene>
<dbReference type="RefSeq" id="WP_136015300.1">
    <property type="nucleotide sequence ID" value="NZ_SRZK01000006.1"/>
</dbReference>
<organism evidence="1 2">
    <name type="scientific">Streptomyces rhizosphaericola</name>
    <dbReference type="NCBI Taxonomy" id="2564098"/>
    <lineage>
        <taxon>Bacteria</taxon>
        <taxon>Bacillati</taxon>
        <taxon>Actinomycetota</taxon>
        <taxon>Actinomycetes</taxon>
        <taxon>Kitasatosporales</taxon>
        <taxon>Streptomycetaceae</taxon>
        <taxon>Streptomyces</taxon>
    </lineage>
</organism>
<keyword evidence="2" id="KW-1185">Reference proteome</keyword>
<name>A0ABY2PM45_9ACTN</name>
<protein>
    <submittedName>
        <fullName evidence="1">ATP-binding protein</fullName>
    </submittedName>
</protein>
<evidence type="ECO:0000313" key="2">
    <source>
        <dbReference type="Proteomes" id="UP000306274"/>
    </source>
</evidence>
<dbReference type="Pfam" id="PF13671">
    <property type="entry name" value="AAA_33"/>
    <property type="match status" value="1"/>
</dbReference>